<dbReference type="SUPFAM" id="SSF56091">
    <property type="entry name" value="DNA ligase/mRNA capping enzyme, catalytic domain"/>
    <property type="match status" value="1"/>
</dbReference>
<evidence type="ECO:0000259" key="22">
    <source>
        <dbReference type="PROSITE" id="PS50160"/>
    </source>
</evidence>
<evidence type="ECO:0000256" key="3">
    <source>
        <dbReference type="ARBA" id="ARBA00022598"/>
    </source>
</evidence>
<evidence type="ECO:0000256" key="4">
    <source>
        <dbReference type="ARBA" id="ARBA00022679"/>
    </source>
</evidence>
<dbReference type="NCBIfam" id="NF004628">
    <property type="entry name" value="PRK05972.1"/>
    <property type="match status" value="1"/>
</dbReference>
<feature type="compositionally biased region" description="Basic and acidic residues" evidence="21">
    <location>
        <begin position="185"/>
        <end position="204"/>
    </location>
</feature>
<evidence type="ECO:0000256" key="14">
    <source>
        <dbReference type="ARBA" id="ARBA00023125"/>
    </source>
</evidence>
<dbReference type="GO" id="GO:0005524">
    <property type="term" value="F:ATP binding"/>
    <property type="evidence" value="ECO:0007669"/>
    <property type="project" value="UniProtKB-KW"/>
</dbReference>
<evidence type="ECO:0000313" key="23">
    <source>
        <dbReference type="EMBL" id="MBA8886665.1"/>
    </source>
</evidence>
<dbReference type="CDD" id="cd04862">
    <property type="entry name" value="PaeLigD_Pol_like"/>
    <property type="match status" value="1"/>
</dbReference>
<dbReference type="Pfam" id="PF04679">
    <property type="entry name" value="DNA_ligase_A_C"/>
    <property type="match status" value="1"/>
</dbReference>
<evidence type="ECO:0000256" key="6">
    <source>
        <dbReference type="ARBA" id="ARBA00022722"/>
    </source>
</evidence>
<evidence type="ECO:0000256" key="13">
    <source>
        <dbReference type="ARBA" id="ARBA00022932"/>
    </source>
</evidence>
<evidence type="ECO:0000256" key="18">
    <source>
        <dbReference type="ARBA" id="ARBA00023268"/>
    </source>
</evidence>
<dbReference type="GO" id="GO:0003677">
    <property type="term" value="F:DNA binding"/>
    <property type="evidence" value="ECO:0007669"/>
    <property type="project" value="UniProtKB-KW"/>
</dbReference>
<keyword evidence="8" id="KW-0547">Nucleotide-binding</keyword>
<dbReference type="NCBIfam" id="TIGR02776">
    <property type="entry name" value="NHEJ_ligase_prk"/>
    <property type="match status" value="1"/>
</dbReference>
<dbReference type="GO" id="GO:0003887">
    <property type="term" value="F:DNA-directed DNA polymerase activity"/>
    <property type="evidence" value="ECO:0007669"/>
    <property type="project" value="UniProtKB-KW"/>
</dbReference>
<dbReference type="Pfam" id="PF01068">
    <property type="entry name" value="DNA_ligase_A_M"/>
    <property type="match status" value="1"/>
</dbReference>
<dbReference type="GO" id="GO:0006310">
    <property type="term" value="P:DNA recombination"/>
    <property type="evidence" value="ECO:0007669"/>
    <property type="project" value="UniProtKB-KW"/>
</dbReference>
<evidence type="ECO:0000256" key="1">
    <source>
        <dbReference type="ARBA" id="ARBA00001936"/>
    </source>
</evidence>
<keyword evidence="5" id="KW-0548">Nucleotidyltransferase</keyword>
<keyword evidence="14" id="KW-0238">DNA-binding</keyword>
<comment type="catalytic activity">
    <reaction evidence="20">
        <text>ATP + (deoxyribonucleotide)n-3'-hydroxyl + 5'-phospho-(deoxyribonucleotide)m = (deoxyribonucleotide)n+m + AMP + diphosphate.</text>
        <dbReference type="EC" id="6.5.1.1"/>
    </reaction>
</comment>
<dbReference type="Gene3D" id="3.30.1490.70">
    <property type="match status" value="1"/>
</dbReference>
<feature type="region of interest" description="Disordered" evidence="21">
    <location>
        <begin position="1"/>
        <end position="25"/>
    </location>
</feature>
<feature type="domain" description="ATP-dependent DNA ligase family profile" evidence="22">
    <location>
        <begin position="303"/>
        <end position="421"/>
    </location>
</feature>
<gene>
    <name evidence="23" type="ORF">FHW12_000856</name>
</gene>
<sequence length="870" mass="95569">MALAEYKRKRNFRATPEPAGGGDRGHGIFVVQLHHARRRHYDFRLEHAGTLKSWAVPKGPSFDPNVKRMAVQVEDHPLSYAGFEGGIPEGNYGAGHVDVFDRGTWEPLGSVREGLAKGELKFTLNGDVLRGSWVLVRTRKDGKKPQWLLIKHRDAYAGEREADDFVDPRSDRPLPLRERRKVWKDAKPARTAVDTRGRSAERGTAEAIDDGPFQPELCKPEQRVPAGDGWLHEAKWDGYRILATIKGRRVRLWSRNGLEWTRRLPELVDALRSLGVKSAQLDGEMVALRGGRDDFNALQGRLSAAEKAPLAYMLFDMPYLDGHSLRELPLLERKARLEALLKKHPGPLSYSAHQVGDGPRVYAQAVRAGLEGIVSKRADSAYVGTRNGDWVKIKARRSDEFVVIGFTEPKGSRSGIGALLLARPRPRGGLAYIGRVGTGFSSEQLRTLRKDLAGTRIAETPVDVSKMSRADRAAATWVEPALVVEVYHQGLGGQGLLRQPALKTVREDKSLDDIVKDARPASRASAGRAKTAMGRTPRATAGGAKKAAKKKAPKRALAAATADGVRLTHPEREVFPGSGVTKGDVAAYYAKVAPLLLADVGARPLSVLRCPDGVGQACFFQKHTGRGWGDHVRAVAVKEKGGGSDRYLAVDDATGVLQLVQMNVLEFHPWGARASDLEHADRVIFDLDPHPSVAWSEVKKAARTVHDALAAIGLESFLRTSGGKGLHVVVPLASAATWADAKRFAEQVADTLASERPQTFVSVAGEQKRERRIFIDWLRNARGATSVGSYSLRAREGAPVAMPIEWSELARLRSAAAYDIRSALAKIARRKRDPWEGFDRVRQALPSLRAAAGERPRRRRGRTSRADRKD</sequence>
<dbReference type="Gene3D" id="3.30.470.30">
    <property type="entry name" value="DNA ligase/mRNA capping enzyme"/>
    <property type="match status" value="1"/>
</dbReference>
<feature type="region of interest" description="Disordered" evidence="21">
    <location>
        <begin position="847"/>
        <end position="870"/>
    </location>
</feature>
<evidence type="ECO:0000256" key="9">
    <source>
        <dbReference type="ARBA" id="ARBA00022763"/>
    </source>
</evidence>
<keyword evidence="18" id="KW-0511">Multifunctional enzyme</keyword>
<dbReference type="GO" id="GO:0006281">
    <property type="term" value="P:DNA repair"/>
    <property type="evidence" value="ECO:0007669"/>
    <property type="project" value="UniProtKB-KW"/>
</dbReference>
<protein>
    <recommendedName>
        <fullName evidence="2">DNA ligase (ATP)</fullName>
        <ecNumber evidence="2">6.5.1.1</ecNumber>
    </recommendedName>
    <alternativeName>
        <fullName evidence="19">NHEJ DNA polymerase</fullName>
    </alternativeName>
</protein>
<keyword evidence="4" id="KW-0808">Transferase</keyword>
<evidence type="ECO:0000256" key="21">
    <source>
        <dbReference type="SAM" id="MobiDB-lite"/>
    </source>
</evidence>
<comment type="caution">
    <text evidence="23">The sequence shown here is derived from an EMBL/GenBank/DDBJ whole genome shotgun (WGS) entry which is preliminary data.</text>
</comment>
<dbReference type="EMBL" id="JACGXL010000001">
    <property type="protein sequence ID" value="MBA8886665.1"/>
    <property type="molecule type" value="Genomic_DNA"/>
</dbReference>
<evidence type="ECO:0000256" key="8">
    <source>
        <dbReference type="ARBA" id="ARBA00022741"/>
    </source>
</evidence>
<evidence type="ECO:0000256" key="16">
    <source>
        <dbReference type="ARBA" id="ARBA00023204"/>
    </source>
</evidence>
<dbReference type="InterPro" id="IPR012310">
    <property type="entry name" value="DNA_ligase_ATP-dep_cent"/>
</dbReference>
<dbReference type="PROSITE" id="PS50160">
    <property type="entry name" value="DNA_LIGASE_A3"/>
    <property type="match status" value="1"/>
</dbReference>
<evidence type="ECO:0000256" key="11">
    <source>
        <dbReference type="ARBA" id="ARBA00022839"/>
    </source>
</evidence>
<keyword evidence="6" id="KW-0540">Nuclease</keyword>
<dbReference type="InterPro" id="IPR014146">
    <property type="entry name" value="LigD_ligase_dom"/>
</dbReference>
<proteinExistence type="predicted"/>
<dbReference type="GO" id="GO:0046872">
    <property type="term" value="F:metal ion binding"/>
    <property type="evidence" value="ECO:0007669"/>
    <property type="project" value="UniProtKB-KW"/>
</dbReference>
<evidence type="ECO:0000256" key="15">
    <source>
        <dbReference type="ARBA" id="ARBA00023172"/>
    </source>
</evidence>
<dbReference type="RefSeq" id="WP_182529725.1">
    <property type="nucleotide sequence ID" value="NZ_JACGXL010000001.1"/>
</dbReference>
<dbReference type="InterPro" id="IPR014144">
    <property type="entry name" value="LigD_PE_domain"/>
</dbReference>
<evidence type="ECO:0000256" key="2">
    <source>
        <dbReference type="ARBA" id="ARBA00012727"/>
    </source>
</evidence>
<dbReference type="GO" id="GO:0004527">
    <property type="term" value="F:exonuclease activity"/>
    <property type="evidence" value="ECO:0007669"/>
    <property type="project" value="UniProtKB-KW"/>
</dbReference>
<keyword evidence="9" id="KW-0227">DNA damage</keyword>
<evidence type="ECO:0000256" key="20">
    <source>
        <dbReference type="ARBA" id="ARBA00034003"/>
    </source>
</evidence>
<keyword evidence="16" id="KW-0234">DNA repair</keyword>
<comment type="cofactor">
    <cofactor evidence="1">
        <name>Mn(2+)</name>
        <dbReference type="ChEBI" id="CHEBI:29035"/>
    </cofactor>
</comment>
<keyword evidence="12" id="KW-0067">ATP-binding</keyword>
<evidence type="ECO:0000256" key="5">
    <source>
        <dbReference type="ARBA" id="ARBA00022695"/>
    </source>
</evidence>
<evidence type="ECO:0000256" key="10">
    <source>
        <dbReference type="ARBA" id="ARBA00022801"/>
    </source>
</evidence>
<feature type="region of interest" description="Disordered" evidence="21">
    <location>
        <begin position="519"/>
        <end position="553"/>
    </location>
</feature>
<evidence type="ECO:0000256" key="19">
    <source>
        <dbReference type="ARBA" id="ARBA00029943"/>
    </source>
</evidence>
<dbReference type="CDD" id="cd07906">
    <property type="entry name" value="Adenylation_DNA_ligase_LigD_LigC"/>
    <property type="match status" value="1"/>
</dbReference>
<dbReference type="PANTHER" id="PTHR42705:SF2">
    <property type="entry name" value="BIFUNCTIONAL NON-HOMOLOGOUS END JOINING PROTEIN LIGD"/>
    <property type="match status" value="1"/>
</dbReference>
<dbReference type="InterPro" id="IPR012309">
    <property type="entry name" value="DNA_ligase_ATP-dep_C"/>
</dbReference>
<dbReference type="InterPro" id="IPR052171">
    <property type="entry name" value="NHEJ_LigD"/>
</dbReference>
<dbReference type="NCBIfam" id="TIGR02778">
    <property type="entry name" value="ligD_pol"/>
    <property type="match status" value="1"/>
</dbReference>
<evidence type="ECO:0000256" key="7">
    <source>
        <dbReference type="ARBA" id="ARBA00022723"/>
    </source>
</evidence>
<keyword evidence="11" id="KW-0269">Exonuclease</keyword>
<evidence type="ECO:0000256" key="17">
    <source>
        <dbReference type="ARBA" id="ARBA00023211"/>
    </source>
</evidence>
<dbReference type="InterPro" id="IPR012340">
    <property type="entry name" value="NA-bd_OB-fold"/>
</dbReference>
<evidence type="ECO:0000313" key="24">
    <source>
        <dbReference type="Proteomes" id="UP000550401"/>
    </source>
</evidence>
<dbReference type="NCBIfam" id="TIGR02779">
    <property type="entry name" value="NHEJ_ligase_lig"/>
    <property type="match status" value="1"/>
</dbReference>
<dbReference type="Proteomes" id="UP000550401">
    <property type="component" value="Unassembled WGS sequence"/>
</dbReference>
<organism evidence="23 24">
    <name type="scientific">Dokdonella fugitiva</name>
    <dbReference type="NCBI Taxonomy" id="328517"/>
    <lineage>
        <taxon>Bacteria</taxon>
        <taxon>Pseudomonadati</taxon>
        <taxon>Pseudomonadota</taxon>
        <taxon>Gammaproteobacteria</taxon>
        <taxon>Lysobacterales</taxon>
        <taxon>Rhodanobacteraceae</taxon>
        <taxon>Dokdonella</taxon>
    </lineage>
</organism>
<dbReference type="Pfam" id="PF21686">
    <property type="entry name" value="LigD_Prim-Pol"/>
    <property type="match status" value="1"/>
</dbReference>
<keyword evidence="10" id="KW-0378">Hydrolase</keyword>
<dbReference type="InterPro" id="IPR033651">
    <property type="entry name" value="PaeLigD_Pol-like"/>
</dbReference>
<evidence type="ECO:0000256" key="12">
    <source>
        <dbReference type="ARBA" id="ARBA00022840"/>
    </source>
</evidence>
<name>A0A839ESD9_9GAMM</name>
<keyword evidence="15" id="KW-0233">DNA recombination</keyword>
<feature type="region of interest" description="Disordered" evidence="21">
    <location>
        <begin position="185"/>
        <end position="217"/>
    </location>
</feature>
<dbReference type="SUPFAM" id="SSF50249">
    <property type="entry name" value="Nucleic acid-binding proteins"/>
    <property type="match status" value="1"/>
</dbReference>
<keyword evidence="17" id="KW-0464">Manganese</keyword>
<dbReference type="InterPro" id="IPR014143">
    <property type="entry name" value="NHEJ_ligase_prk"/>
</dbReference>
<dbReference type="SUPFAM" id="SSF56747">
    <property type="entry name" value="Prim-pol domain"/>
    <property type="match status" value="1"/>
</dbReference>
<dbReference type="Pfam" id="PF13298">
    <property type="entry name" value="LigD_N"/>
    <property type="match status" value="1"/>
</dbReference>
<dbReference type="Gene3D" id="3.90.920.10">
    <property type="entry name" value="DNA primase, PRIM domain"/>
    <property type="match status" value="1"/>
</dbReference>
<keyword evidence="3 23" id="KW-0436">Ligase</keyword>
<keyword evidence="13" id="KW-0239">DNA-directed DNA polymerase</keyword>
<dbReference type="EC" id="6.5.1.1" evidence="2"/>
<dbReference type="PANTHER" id="PTHR42705">
    <property type="entry name" value="BIFUNCTIONAL NON-HOMOLOGOUS END JOINING PROTEIN LIGD"/>
    <property type="match status" value="1"/>
</dbReference>
<keyword evidence="7" id="KW-0479">Metal-binding</keyword>
<dbReference type="AlphaFoldDB" id="A0A839ESD9"/>
<accession>A0A839ESD9</accession>
<dbReference type="InterPro" id="IPR014145">
    <property type="entry name" value="LigD_pol_dom"/>
</dbReference>
<reference evidence="23 24" key="1">
    <citation type="submission" date="2020-07" db="EMBL/GenBank/DDBJ databases">
        <title>Genomic Encyclopedia of Type Strains, Phase IV (KMG-V): Genome sequencing to study the core and pangenomes of soil and plant-associated prokaryotes.</title>
        <authorList>
            <person name="Whitman W."/>
        </authorList>
    </citation>
    <scope>NUCLEOTIDE SEQUENCE [LARGE SCALE GENOMIC DNA]</scope>
    <source>
        <strain evidence="23 24">RH2WT43</strain>
    </source>
</reference>
<dbReference type="NCBIfam" id="TIGR02777">
    <property type="entry name" value="LigD_PE_dom"/>
    <property type="match status" value="1"/>
</dbReference>
<dbReference type="CDD" id="cd07971">
    <property type="entry name" value="OBF_DNA_ligase_LigD"/>
    <property type="match status" value="1"/>
</dbReference>
<dbReference type="GO" id="GO:0003910">
    <property type="term" value="F:DNA ligase (ATP) activity"/>
    <property type="evidence" value="ECO:0007669"/>
    <property type="project" value="UniProtKB-EC"/>
</dbReference>
<dbReference type="Gene3D" id="2.40.50.140">
    <property type="entry name" value="Nucleic acid-binding proteins"/>
    <property type="match status" value="1"/>
</dbReference>
<keyword evidence="24" id="KW-1185">Reference proteome</keyword>